<accession>A0ACC0D573</accession>
<dbReference type="Proteomes" id="UP001497680">
    <property type="component" value="Unassembled WGS sequence"/>
</dbReference>
<dbReference type="EMBL" id="MU394306">
    <property type="protein sequence ID" value="KAI6087749.1"/>
    <property type="molecule type" value="Genomic_DNA"/>
</dbReference>
<reference evidence="1 2" key="1">
    <citation type="journal article" date="2022" name="New Phytol.">
        <title>Ecological generalism drives hyperdiversity of secondary metabolite gene clusters in xylarialean endophytes.</title>
        <authorList>
            <person name="Franco M.E.E."/>
            <person name="Wisecaver J.H."/>
            <person name="Arnold A.E."/>
            <person name="Ju Y.M."/>
            <person name="Slot J.C."/>
            <person name="Ahrendt S."/>
            <person name="Moore L.P."/>
            <person name="Eastman K.E."/>
            <person name="Scott K."/>
            <person name="Konkel Z."/>
            <person name="Mondo S.J."/>
            <person name="Kuo A."/>
            <person name="Hayes R.D."/>
            <person name="Haridas S."/>
            <person name="Andreopoulos B."/>
            <person name="Riley R."/>
            <person name="LaButti K."/>
            <person name="Pangilinan J."/>
            <person name="Lipzen A."/>
            <person name="Amirebrahimi M."/>
            <person name="Yan J."/>
            <person name="Adam C."/>
            <person name="Keymanesh K."/>
            <person name="Ng V."/>
            <person name="Louie K."/>
            <person name="Northen T."/>
            <person name="Drula E."/>
            <person name="Henrissat B."/>
            <person name="Hsieh H.M."/>
            <person name="Youens-Clark K."/>
            <person name="Lutzoni F."/>
            <person name="Miadlikowska J."/>
            <person name="Eastwood D.C."/>
            <person name="Hamelin R.C."/>
            <person name="Grigoriev I.V."/>
            <person name="U'Ren J.M."/>
        </authorList>
    </citation>
    <scope>NUCLEOTIDE SEQUENCE [LARGE SCALE GENOMIC DNA]</scope>
    <source>
        <strain evidence="1 2">ER1909</strain>
    </source>
</reference>
<evidence type="ECO:0000313" key="1">
    <source>
        <dbReference type="EMBL" id="KAI6087749.1"/>
    </source>
</evidence>
<sequence>MRVHKIGALVGCIASIAVAGPVCPLDGPVFPKPTRLSESEDIKAAVASLNDVFANITAEAQDYSLSIQVFSAYDPEPIFALYHTAPSLAGQNSTGVKTVDENSVFRLGSLTKIYTIYSFLINAGDKLWDDPITKYVPELQGLANRSDPVEYTAWDDVTLGGLATQLTGIPREYALLGELTQTDQRDQVVQLGFPPLTKDETPPCGANPTCTRAQFFAGIGKFYPSLAPFQTPAYSNVAFQLLGYALETITGKSFQTLMEDSVIGPLGLNNTFLRAPDDSLGVIPGDRYETAWAFDIGESVATGNMYASAADISDLGRAILSYKLLTPVTTRKWLKPFAFSSDPRAMVGMPWGARRINLEDTYRWTTAFNKAGNIGDYSALLAILPDFDIGITVLSAGNLPGNLNFGLTDVIGEQILPAIENAARVEAGASYSGHYVLPNSPINSSLTITTDDVPGMSISQWFSNGTDFAWIATVLQNGYTPVTPRIRLYPSGLEGPAADGGKRVVFKAMFEDADGARNENQLFSTECGSWVTVESVIYGSAAMDELIFNLDASGKVVSVTSPSLRITLTKE</sequence>
<proteinExistence type="predicted"/>
<gene>
    <name evidence="1" type="ORF">F4821DRAFT_235815</name>
</gene>
<protein>
    <submittedName>
        <fullName evidence="1">Beta-lactamase/transpeptidase-like protein</fullName>
    </submittedName>
</protein>
<keyword evidence="2" id="KW-1185">Reference proteome</keyword>
<name>A0ACC0D573_9PEZI</name>
<comment type="caution">
    <text evidence="1">The sequence shown here is derived from an EMBL/GenBank/DDBJ whole genome shotgun (WGS) entry which is preliminary data.</text>
</comment>
<evidence type="ECO:0000313" key="2">
    <source>
        <dbReference type="Proteomes" id="UP001497680"/>
    </source>
</evidence>
<organism evidence="1 2">
    <name type="scientific">Hypoxylon rubiginosum</name>
    <dbReference type="NCBI Taxonomy" id="110542"/>
    <lineage>
        <taxon>Eukaryota</taxon>
        <taxon>Fungi</taxon>
        <taxon>Dikarya</taxon>
        <taxon>Ascomycota</taxon>
        <taxon>Pezizomycotina</taxon>
        <taxon>Sordariomycetes</taxon>
        <taxon>Xylariomycetidae</taxon>
        <taxon>Xylariales</taxon>
        <taxon>Hypoxylaceae</taxon>
        <taxon>Hypoxylon</taxon>
    </lineage>
</organism>